<proteinExistence type="inferred from homology"/>
<dbReference type="SUPFAM" id="SSF49464">
    <property type="entry name" value="Carboxypeptidase regulatory domain-like"/>
    <property type="match status" value="1"/>
</dbReference>
<organism evidence="9 10">
    <name type="scientific">Mangrovibacterium diazotrophicum</name>
    <dbReference type="NCBI Taxonomy" id="1261403"/>
    <lineage>
        <taxon>Bacteria</taxon>
        <taxon>Pseudomonadati</taxon>
        <taxon>Bacteroidota</taxon>
        <taxon>Bacteroidia</taxon>
        <taxon>Marinilabiliales</taxon>
        <taxon>Prolixibacteraceae</taxon>
        <taxon>Mangrovibacterium</taxon>
    </lineage>
</organism>
<evidence type="ECO:0000256" key="4">
    <source>
        <dbReference type="ARBA" id="ARBA00022692"/>
    </source>
</evidence>
<keyword evidence="4 7" id="KW-0812">Transmembrane</keyword>
<reference evidence="9 10" key="1">
    <citation type="submission" date="2018-09" db="EMBL/GenBank/DDBJ databases">
        <title>Genomic Encyclopedia of Archaeal and Bacterial Type Strains, Phase II (KMG-II): from individual species to whole genera.</title>
        <authorList>
            <person name="Goeker M."/>
        </authorList>
    </citation>
    <scope>NUCLEOTIDE SEQUENCE [LARGE SCALE GENOMIC DNA]</scope>
    <source>
        <strain evidence="9 10">DSM 27148</strain>
    </source>
</reference>
<dbReference type="Pfam" id="PF13715">
    <property type="entry name" value="CarbopepD_reg_2"/>
    <property type="match status" value="1"/>
</dbReference>
<evidence type="ECO:0000256" key="1">
    <source>
        <dbReference type="ARBA" id="ARBA00004571"/>
    </source>
</evidence>
<evidence type="ECO:0000256" key="6">
    <source>
        <dbReference type="ARBA" id="ARBA00023237"/>
    </source>
</evidence>
<dbReference type="InterPro" id="IPR039426">
    <property type="entry name" value="TonB-dep_rcpt-like"/>
</dbReference>
<evidence type="ECO:0000256" key="3">
    <source>
        <dbReference type="ARBA" id="ARBA00022452"/>
    </source>
</evidence>
<comment type="caution">
    <text evidence="9">The sequence shown here is derived from an EMBL/GenBank/DDBJ whole genome shotgun (WGS) entry which is preliminary data.</text>
</comment>
<evidence type="ECO:0000256" key="2">
    <source>
        <dbReference type="ARBA" id="ARBA00022448"/>
    </source>
</evidence>
<dbReference type="InterPro" id="IPR037066">
    <property type="entry name" value="Plug_dom_sf"/>
</dbReference>
<dbReference type="InterPro" id="IPR036942">
    <property type="entry name" value="Beta-barrel_TonB_sf"/>
</dbReference>
<dbReference type="Pfam" id="PF07715">
    <property type="entry name" value="Plug"/>
    <property type="match status" value="1"/>
</dbReference>
<dbReference type="AlphaFoldDB" id="A0A419W817"/>
<evidence type="ECO:0000259" key="8">
    <source>
        <dbReference type="Pfam" id="PF07715"/>
    </source>
</evidence>
<sequence>MLLSFVGYAQEKAELRVTKTFKNVDFEEFVSQIEAEYPVHFYYKSEWVENVKVSVNAENLAIPELMKLVLLPTLMDFDYQAPGTIYILPDKKFAKELPTFYYPSRGVESVVPADAEKTAIEDKYLQGRQPDMIQTIVIGSRDKARRGRAAVVTGKLTDDESGEPLIGATIYIPVLKRGAATDVSGVFNLALKPGIYAAEFQCVGMEGEKGNLDVRSDGYFTLSLKKKVQALGEIVVQGEENQKRGARLGMESVSIKTIKELPTLMGEKDVLKVAQLLPGIVSVGEGSAGVNVRGGNADQNLFYVNEIPVYNSSHLFGFFSAINSDIIDNFSIFKGQVPAEYGGRLSSVFNVETRKGHKNKFFTQGGVSPISANAEVEMPIVKDKASLMLSARSTYSDWILKRLKDPDLRNSTASFQDFATALDIDLSEKSRLGVFAYTSGDDFDMNGYTDYNYGNKGASVNFSHRFSPRIKAGVSVIGANYNFETTSKQNASEAYTHGYDLDHYEFRASMNWMLNEHHTIKAGTNVILYQLDRGAIEPYGSESLKTSLDLGQEKGVESAFYVDDNIAIGQHVNFYAGLRYSMFSAFGPATVRSYYEGTEMNEDDVSGETTYGSGDKIVSYHHPELRAGLDVKIDENNSIKLSVTQMTQYLFMLSNTISIAPNDQWKLVDSHIKPPQSLQYSFGFYRNLPSVGLNATAEVYYKQGKNIVEYKDGVDFLSTPYSETLILQGDQEAYGAEFMLSKETGRLNGWASYTYSRSFITVDGENAWDDINQGMKYPSNFDKPHVVNLVLNYKLNRRFSLSSNLVYNTGRPVTMPEGVYYIDNHPFIDYSDRNAYRIPDYFRIDMSLKMEGNLKRKKPLHSYWMLSVYNLTGRSNANSIFFLSEDGYLHGYKYSVIGQPIVTISWNWKLGNYANQ</sequence>
<dbReference type="Proteomes" id="UP000283387">
    <property type="component" value="Unassembled WGS sequence"/>
</dbReference>
<comment type="similarity">
    <text evidence="7">Belongs to the TonB-dependent receptor family.</text>
</comment>
<keyword evidence="10" id="KW-1185">Reference proteome</keyword>
<keyword evidence="9" id="KW-0675">Receptor</keyword>
<protein>
    <submittedName>
        <fullName evidence="9">TonB-dependent receptor-like protein</fullName>
    </submittedName>
</protein>
<dbReference type="EMBL" id="RAPN01000001">
    <property type="protein sequence ID" value="RKD91570.1"/>
    <property type="molecule type" value="Genomic_DNA"/>
</dbReference>
<name>A0A419W817_9BACT</name>
<dbReference type="PROSITE" id="PS52016">
    <property type="entry name" value="TONB_DEPENDENT_REC_3"/>
    <property type="match status" value="1"/>
</dbReference>
<evidence type="ECO:0000256" key="7">
    <source>
        <dbReference type="PROSITE-ProRule" id="PRU01360"/>
    </source>
</evidence>
<accession>A0A419W817</accession>
<gene>
    <name evidence="9" type="ORF">BC643_1926</name>
</gene>
<dbReference type="SUPFAM" id="SSF56935">
    <property type="entry name" value="Porins"/>
    <property type="match status" value="1"/>
</dbReference>
<comment type="subcellular location">
    <subcellularLocation>
        <location evidence="1 7">Cell outer membrane</location>
        <topology evidence="1 7">Multi-pass membrane protein</topology>
    </subcellularLocation>
</comment>
<dbReference type="Gene3D" id="2.60.40.1120">
    <property type="entry name" value="Carboxypeptidase-like, regulatory domain"/>
    <property type="match status" value="1"/>
</dbReference>
<feature type="domain" description="TonB-dependent receptor plug" evidence="8">
    <location>
        <begin position="252"/>
        <end position="344"/>
    </location>
</feature>
<dbReference type="Gene3D" id="2.170.130.10">
    <property type="entry name" value="TonB-dependent receptor, plug domain"/>
    <property type="match status" value="1"/>
</dbReference>
<evidence type="ECO:0000256" key="5">
    <source>
        <dbReference type="ARBA" id="ARBA00023136"/>
    </source>
</evidence>
<evidence type="ECO:0000313" key="9">
    <source>
        <dbReference type="EMBL" id="RKD91570.1"/>
    </source>
</evidence>
<dbReference type="GO" id="GO:0009279">
    <property type="term" value="C:cell outer membrane"/>
    <property type="evidence" value="ECO:0007669"/>
    <property type="project" value="UniProtKB-SubCell"/>
</dbReference>
<keyword evidence="2 7" id="KW-0813">Transport</keyword>
<evidence type="ECO:0000313" key="10">
    <source>
        <dbReference type="Proteomes" id="UP000283387"/>
    </source>
</evidence>
<dbReference type="InterPro" id="IPR008969">
    <property type="entry name" value="CarboxyPept-like_regulatory"/>
</dbReference>
<dbReference type="Gene3D" id="2.40.170.20">
    <property type="entry name" value="TonB-dependent receptor, beta-barrel domain"/>
    <property type="match status" value="1"/>
</dbReference>
<keyword evidence="5 7" id="KW-0472">Membrane</keyword>
<dbReference type="InterPro" id="IPR012910">
    <property type="entry name" value="Plug_dom"/>
</dbReference>
<keyword evidence="3 7" id="KW-1134">Transmembrane beta strand</keyword>
<keyword evidence="6 7" id="KW-0998">Cell outer membrane</keyword>